<dbReference type="AlphaFoldDB" id="A0AAV4XZH7"/>
<evidence type="ECO:0000313" key="2">
    <source>
        <dbReference type="Proteomes" id="UP001054945"/>
    </source>
</evidence>
<reference evidence="1 2" key="1">
    <citation type="submission" date="2021-06" db="EMBL/GenBank/DDBJ databases">
        <title>Caerostris extrusa draft genome.</title>
        <authorList>
            <person name="Kono N."/>
            <person name="Arakawa K."/>
        </authorList>
    </citation>
    <scope>NUCLEOTIDE SEQUENCE [LARGE SCALE GENOMIC DNA]</scope>
</reference>
<proteinExistence type="predicted"/>
<sequence>MSIESLEIETICRNIIAAPTLELRDKIKKSGIDLSNVSYDLNQRNKIDILIDADYYWTFMTGKYKCLSPTVVLNETKFGWTLHRRFSNSFTYDISDSFTYDNSFSTYNISNSFTYDNSFSTYDICRKELNEYQNYSCCRNRYIEKKTSESTK</sequence>
<protein>
    <submittedName>
        <fullName evidence="1">Uncharacterized protein</fullName>
    </submittedName>
</protein>
<comment type="caution">
    <text evidence="1">The sequence shown here is derived from an EMBL/GenBank/DDBJ whole genome shotgun (WGS) entry which is preliminary data.</text>
</comment>
<accession>A0AAV4XZH7</accession>
<dbReference type="EMBL" id="BPLR01001173">
    <property type="protein sequence ID" value="GIZ00556.1"/>
    <property type="molecule type" value="Genomic_DNA"/>
</dbReference>
<dbReference type="Proteomes" id="UP001054945">
    <property type="component" value="Unassembled WGS sequence"/>
</dbReference>
<keyword evidence="2" id="KW-1185">Reference proteome</keyword>
<gene>
    <name evidence="1" type="ORF">CEXT_256521</name>
</gene>
<evidence type="ECO:0000313" key="1">
    <source>
        <dbReference type="EMBL" id="GIZ00556.1"/>
    </source>
</evidence>
<name>A0AAV4XZH7_CAEEX</name>
<organism evidence="1 2">
    <name type="scientific">Caerostris extrusa</name>
    <name type="common">Bark spider</name>
    <name type="synonym">Caerostris bankana</name>
    <dbReference type="NCBI Taxonomy" id="172846"/>
    <lineage>
        <taxon>Eukaryota</taxon>
        <taxon>Metazoa</taxon>
        <taxon>Ecdysozoa</taxon>
        <taxon>Arthropoda</taxon>
        <taxon>Chelicerata</taxon>
        <taxon>Arachnida</taxon>
        <taxon>Araneae</taxon>
        <taxon>Araneomorphae</taxon>
        <taxon>Entelegynae</taxon>
        <taxon>Araneoidea</taxon>
        <taxon>Araneidae</taxon>
        <taxon>Caerostris</taxon>
    </lineage>
</organism>